<dbReference type="STRING" id="9009.A0A226N2B6"/>
<dbReference type="GO" id="GO:0005737">
    <property type="term" value="C:cytoplasm"/>
    <property type="evidence" value="ECO:0007669"/>
    <property type="project" value="TreeGrafter"/>
</dbReference>
<accession>A0A226N2B6</accession>
<protein>
    <recommendedName>
        <fullName evidence="2">F-box/LRR-repeat protein 15-like leucin rich repeat domain-containing protein</fullName>
    </recommendedName>
</protein>
<dbReference type="OrthoDB" id="61560at2759"/>
<keyword evidence="4" id="KW-1185">Reference proteome</keyword>
<evidence type="ECO:0000256" key="1">
    <source>
        <dbReference type="ARBA" id="ARBA00022786"/>
    </source>
</evidence>
<sequence>MFIISPSSSKALVEKCRQITSVVFLDSPHLSDTTFKALTECRLVKVRIEGNNQITDLSFKLMSKCCQYMRHIYFAGCQKITDVGLKMISKLKYILVLNMADCLRISDGGIRPFVRGSSGAKLRELNLANCIHVTDASVKEIARRYHSPVQYFSDVIRLAICHQLMYLNLHHCENVTDAGIEALGNMLSLISIDLSGTCISDM</sequence>
<dbReference type="Gene3D" id="3.80.10.10">
    <property type="entry name" value="Ribonuclease Inhibitor"/>
    <property type="match status" value="2"/>
</dbReference>
<dbReference type="Pfam" id="PF13516">
    <property type="entry name" value="LRR_6"/>
    <property type="match status" value="1"/>
</dbReference>
<dbReference type="InterPro" id="IPR006553">
    <property type="entry name" value="Leu-rich_rpt_Cys-con_subtyp"/>
</dbReference>
<comment type="caution">
    <text evidence="3">The sequence shown here is derived from an EMBL/GenBank/DDBJ whole genome shotgun (WGS) entry which is preliminary data.</text>
</comment>
<organism evidence="3 4">
    <name type="scientific">Callipepla squamata</name>
    <name type="common">Scaled quail</name>
    <dbReference type="NCBI Taxonomy" id="9009"/>
    <lineage>
        <taxon>Eukaryota</taxon>
        <taxon>Metazoa</taxon>
        <taxon>Chordata</taxon>
        <taxon>Craniata</taxon>
        <taxon>Vertebrata</taxon>
        <taxon>Euteleostomi</taxon>
        <taxon>Archelosauria</taxon>
        <taxon>Archosauria</taxon>
        <taxon>Dinosauria</taxon>
        <taxon>Saurischia</taxon>
        <taxon>Theropoda</taxon>
        <taxon>Coelurosauria</taxon>
        <taxon>Aves</taxon>
        <taxon>Neognathae</taxon>
        <taxon>Galloanserae</taxon>
        <taxon>Galliformes</taxon>
        <taxon>Odontophoridae</taxon>
        <taxon>Callipepla</taxon>
    </lineage>
</organism>
<gene>
    <name evidence="3" type="ORF">ASZ78_016143</name>
</gene>
<dbReference type="InterPro" id="IPR032675">
    <property type="entry name" value="LRR_dom_sf"/>
</dbReference>
<dbReference type="PANTHER" id="PTHR13382">
    <property type="entry name" value="MITOCHONDRIAL ATP SYNTHASE COUPLING FACTOR B"/>
    <property type="match status" value="1"/>
</dbReference>
<dbReference type="InterPro" id="IPR001611">
    <property type="entry name" value="Leu-rich_rpt"/>
</dbReference>
<dbReference type="EMBL" id="MCFN01000263">
    <property type="protein sequence ID" value="OXB61667.1"/>
    <property type="molecule type" value="Genomic_DNA"/>
</dbReference>
<dbReference type="SMART" id="SM00367">
    <property type="entry name" value="LRR_CC"/>
    <property type="match status" value="4"/>
</dbReference>
<feature type="domain" description="F-box/LRR-repeat protein 15-like leucin rich repeat" evidence="2">
    <location>
        <begin position="11"/>
        <end position="140"/>
    </location>
</feature>
<dbReference type="AlphaFoldDB" id="A0A226N2B6"/>
<reference evidence="3 4" key="1">
    <citation type="submission" date="2016-07" db="EMBL/GenBank/DDBJ databases">
        <title>Disparate Historic Effective Population Sizes Predicted by Modern Levels of Genome Diversity for the Scaled Quail (Callipepla squamata) and the Northern Bobwhite (Colinus virginianus): Inferences from First and Second Generation Draft Genome Assemblies for Sympatric New World Quail.</title>
        <authorList>
            <person name="Oldeschulte D.L."/>
            <person name="Halley Y.A."/>
            <person name="Bhattarai E.K."/>
            <person name="Brashear W.A."/>
            <person name="Hill J."/>
            <person name="Metz R.P."/>
            <person name="Johnson C.D."/>
            <person name="Rollins D."/>
            <person name="Peterson M.J."/>
            <person name="Bickhart D.M."/>
            <person name="Decker J.E."/>
            <person name="Seabury C.M."/>
        </authorList>
    </citation>
    <scope>NUCLEOTIDE SEQUENCE [LARGE SCALE GENOMIC DNA]</scope>
    <source>
        <strain evidence="3 4">Texas</strain>
        <tissue evidence="3">Leg muscle</tissue>
    </source>
</reference>
<evidence type="ECO:0000313" key="4">
    <source>
        <dbReference type="Proteomes" id="UP000198323"/>
    </source>
</evidence>
<feature type="non-terminal residue" evidence="3">
    <location>
        <position position="202"/>
    </location>
</feature>
<evidence type="ECO:0000313" key="3">
    <source>
        <dbReference type="EMBL" id="OXB61667.1"/>
    </source>
</evidence>
<dbReference type="InterPro" id="IPR050648">
    <property type="entry name" value="F-box_LRR-repeat"/>
</dbReference>
<dbReference type="Proteomes" id="UP000198323">
    <property type="component" value="Unassembled WGS sequence"/>
</dbReference>
<keyword evidence="1" id="KW-0833">Ubl conjugation pathway</keyword>
<evidence type="ECO:0000259" key="2">
    <source>
        <dbReference type="Pfam" id="PF25372"/>
    </source>
</evidence>
<dbReference type="SUPFAM" id="SSF52047">
    <property type="entry name" value="RNI-like"/>
    <property type="match status" value="1"/>
</dbReference>
<dbReference type="InterPro" id="IPR057207">
    <property type="entry name" value="FBXL15_LRR"/>
</dbReference>
<dbReference type="Pfam" id="PF25372">
    <property type="entry name" value="DUF7885"/>
    <property type="match status" value="1"/>
</dbReference>
<proteinExistence type="predicted"/>
<name>A0A226N2B6_CALSU</name>
<dbReference type="PANTHER" id="PTHR13382:SF78">
    <property type="entry name" value="F-BOX AND LEUCINE-RICH REPEAT PROTEIN 13"/>
    <property type="match status" value="1"/>
</dbReference>